<dbReference type="Pfam" id="PF20721">
    <property type="entry name" value="C19orf12"/>
    <property type="match status" value="1"/>
</dbReference>
<gene>
    <name evidence="2" type="ORF">PHAECO_LOCUS12224</name>
</gene>
<evidence type="ECO:0000313" key="3">
    <source>
        <dbReference type="Proteomes" id="UP001153737"/>
    </source>
</evidence>
<evidence type="ECO:0000256" key="1">
    <source>
        <dbReference type="ARBA" id="ARBA00029457"/>
    </source>
</evidence>
<dbReference type="AlphaFoldDB" id="A0A9P0DYN5"/>
<dbReference type="EMBL" id="OU896714">
    <property type="protein sequence ID" value="CAH1179152.1"/>
    <property type="molecule type" value="Genomic_DNA"/>
</dbReference>
<name>A0A9P0DYN5_PHACE</name>
<protein>
    <submittedName>
        <fullName evidence="2">Uncharacterized protein</fullName>
    </submittedName>
</protein>
<reference evidence="2" key="2">
    <citation type="submission" date="2022-10" db="EMBL/GenBank/DDBJ databases">
        <authorList>
            <consortium name="ENA_rothamsted_submissions"/>
            <consortium name="culmorum"/>
            <person name="King R."/>
        </authorList>
    </citation>
    <scope>NUCLEOTIDE SEQUENCE</scope>
</reference>
<proteinExistence type="inferred from homology"/>
<dbReference type="InterPro" id="IPR033369">
    <property type="entry name" value="C19orf12"/>
</dbReference>
<reference evidence="2" key="1">
    <citation type="submission" date="2022-01" db="EMBL/GenBank/DDBJ databases">
        <authorList>
            <person name="King R."/>
        </authorList>
    </citation>
    <scope>NUCLEOTIDE SEQUENCE</scope>
</reference>
<evidence type="ECO:0000313" key="2">
    <source>
        <dbReference type="EMBL" id="CAH1179152.1"/>
    </source>
</evidence>
<accession>A0A9P0DYN5</accession>
<dbReference type="PANTHER" id="PTHR31493">
    <property type="entry name" value="NAZO FAMILY MEMBER"/>
    <property type="match status" value="1"/>
</dbReference>
<dbReference type="Proteomes" id="UP001153737">
    <property type="component" value="Chromosome 8"/>
</dbReference>
<sequence length="138" mass="14335">MSRKSQIILDVCEILAQQENLKVTVKESAKGAAIVGVGTFIGALFGGKNGLLAGAALGSAAAMALVSEFKSVVEIIRDDMNDTEREKLARSVGSLLKGINITSVGAVVAAVSAKSGLKSKVVNEITNFLQNEMQLNVS</sequence>
<organism evidence="2 3">
    <name type="scientific">Phaedon cochleariae</name>
    <name type="common">Mustard beetle</name>
    <dbReference type="NCBI Taxonomy" id="80249"/>
    <lineage>
        <taxon>Eukaryota</taxon>
        <taxon>Metazoa</taxon>
        <taxon>Ecdysozoa</taxon>
        <taxon>Arthropoda</taxon>
        <taxon>Hexapoda</taxon>
        <taxon>Insecta</taxon>
        <taxon>Pterygota</taxon>
        <taxon>Neoptera</taxon>
        <taxon>Endopterygota</taxon>
        <taxon>Coleoptera</taxon>
        <taxon>Polyphaga</taxon>
        <taxon>Cucujiformia</taxon>
        <taxon>Chrysomeloidea</taxon>
        <taxon>Chrysomelidae</taxon>
        <taxon>Chrysomelinae</taxon>
        <taxon>Chrysomelini</taxon>
        <taxon>Phaedon</taxon>
    </lineage>
</organism>
<dbReference type="OrthoDB" id="5976774at2759"/>
<dbReference type="PANTHER" id="PTHR31493:SF1">
    <property type="entry name" value="PROTEIN C19ORF12"/>
    <property type="match status" value="1"/>
</dbReference>
<keyword evidence="3" id="KW-1185">Reference proteome</keyword>
<comment type="similarity">
    <text evidence="1">Belongs to the C19orf12 family.</text>
</comment>